<protein>
    <submittedName>
        <fullName evidence="1">Protein of unassigned function</fullName>
    </submittedName>
</protein>
<proteinExistence type="predicted"/>
<accession>A0A089NTE4</accession>
<dbReference type="EMBL" id="CP003811">
    <property type="protein sequence ID" value="AIQ90682.1"/>
    <property type="molecule type" value="Genomic_DNA"/>
</dbReference>
<dbReference type="HOGENOM" id="CLU_1853156_0_0_5"/>
<gene>
    <name evidence="1" type="ORF">MOC_2927</name>
</gene>
<dbReference type="eggNOG" id="ENOG50310UC">
    <property type="taxonomic scope" value="Bacteria"/>
</dbReference>
<evidence type="ECO:0000313" key="1">
    <source>
        <dbReference type="EMBL" id="AIQ90682.1"/>
    </source>
</evidence>
<dbReference type="Proteomes" id="UP000029492">
    <property type="component" value="Chromosome"/>
</dbReference>
<dbReference type="AlphaFoldDB" id="A0A089NTE4"/>
<organism evidence="1 2">
    <name type="scientific">Methylobacterium oryzae CBMB20</name>
    <dbReference type="NCBI Taxonomy" id="693986"/>
    <lineage>
        <taxon>Bacteria</taxon>
        <taxon>Pseudomonadati</taxon>
        <taxon>Pseudomonadota</taxon>
        <taxon>Alphaproteobacteria</taxon>
        <taxon>Hyphomicrobiales</taxon>
        <taxon>Methylobacteriaceae</taxon>
        <taxon>Methylobacterium</taxon>
    </lineage>
</organism>
<dbReference type="GeneID" id="6138560"/>
<sequence>MSMEAMLREMVSRHAEDAPKAPTFIAQALRDEAAFYARHCPFQVGDLVTPRKGTTYKGAGEAHIVVAIIEDAEHDLSLGGVGSIKHGKRFDMRVLCWEQGAFPPYWVESASFEAWVDPHADVATPATGTDTAAA</sequence>
<reference evidence="1 2" key="1">
    <citation type="journal article" date="2014" name="PLoS ONE">
        <title>Genome Information of Methylobacterium oryzae, a Plant-Probiotic Methylotroph in the Phyllosphere.</title>
        <authorList>
            <person name="Kwak M.J."/>
            <person name="Jeong H."/>
            <person name="Madhaiyan M."/>
            <person name="Lee Y."/>
            <person name="Sa T.M."/>
            <person name="Oh T.K."/>
            <person name="Kim J.F."/>
        </authorList>
    </citation>
    <scope>NUCLEOTIDE SEQUENCE [LARGE SCALE GENOMIC DNA]</scope>
    <source>
        <strain evidence="1 2">CBMB20</strain>
    </source>
</reference>
<dbReference type="STRING" id="693986.MOC_2927"/>
<dbReference type="KEGG" id="mor:MOC_2927"/>
<name>A0A089NTE4_9HYPH</name>
<dbReference type="RefSeq" id="WP_147021478.1">
    <property type="nucleotide sequence ID" value="NZ_CP003811.1"/>
</dbReference>
<keyword evidence="2" id="KW-1185">Reference proteome</keyword>
<evidence type="ECO:0000313" key="2">
    <source>
        <dbReference type="Proteomes" id="UP000029492"/>
    </source>
</evidence>